<dbReference type="OrthoDB" id="9782620at2"/>
<keyword evidence="6" id="KW-0238">DNA-binding</keyword>
<dbReference type="HOGENOM" id="CLU_035990_6_0_5"/>
<name>A0A0D5LS54_MAREN</name>
<feature type="region of interest" description="Disordered" evidence="9">
    <location>
        <begin position="219"/>
        <end position="247"/>
    </location>
</feature>
<dbReference type="STRING" id="1486262.TM49_14490"/>
<dbReference type="GO" id="GO:0016829">
    <property type="term" value="F:lyase activity"/>
    <property type="evidence" value="ECO:0007669"/>
    <property type="project" value="UniProtKB-KW"/>
</dbReference>
<evidence type="ECO:0000256" key="9">
    <source>
        <dbReference type="SAM" id="MobiDB-lite"/>
    </source>
</evidence>
<evidence type="ECO:0000256" key="4">
    <source>
        <dbReference type="ARBA" id="ARBA00022801"/>
    </source>
</evidence>
<reference evidence="10 11" key="1">
    <citation type="journal article" date="2015" name="Genome Announc.">
        <title>Complete genome sequence of Martelella endophytica YC6887, which has antifungal activity associated with a halophyte.</title>
        <authorList>
            <person name="Khan A."/>
            <person name="Khan H."/>
            <person name="Chung E.J."/>
            <person name="Hossain M.T."/>
            <person name="Chung Y.R."/>
        </authorList>
    </citation>
    <scope>NUCLEOTIDE SEQUENCE [LARGE SCALE GENOMIC DNA]</scope>
    <source>
        <strain evidence="10">YC6887</strain>
    </source>
</reference>
<dbReference type="GO" id="GO:0008233">
    <property type="term" value="F:peptidase activity"/>
    <property type="evidence" value="ECO:0007669"/>
    <property type="project" value="UniProtKB-KW"/>
</dbReference>
<keyword evidence="3" id="KW-0227">DNA damage</keyword>
<dbReference type="EMBL" id="CP010803">
    <property type="protein sequence ID" value="AJY46612.1"/>
    <property type="molecule type" value="Genomic_DNA"/>
</dbReference>
<keyword evidence="5" id="KW-0190">Covalent protein-DNA linkage</keyword>
<dbReference type="Proteomes" id="UP000032611">
    <property type="component" value="Chromosome"/>
</dbReference>
<keyword evidence="7" id="KW-0456">Lyase</keyword>
<protein>
    <recommendedName>
        <fullName evidence="8">Abasic site processing protein</fullName>
        <ecNumber evidence="8">3.4.-.-</ecNumber>
    </recommendedName>
</protein>
<keyword evidence="2 8" id="KW-0645">Protease</keyword>
<gene>
    <name evidence="10" type="ORF">TM49_14490</name>
</gene>
<keyword evidence="11" id="KW-1185">Reference proteome</keyword>
<dbReference type="EC" id="3.4.-.-" evidence="8"/>
<dbReference type="RefSeq" id="WP_045682289.1">
    <property type="nucleotide sequence ID" value="NZ_CP010803.1"/>
</dbReference>
<dbReference type="SUPFAM" id="SSF143081">
    <property type="entry name" value="BB1717-like"/>
    <property type="match status" value="1"/>
</dbReference>
<proteinExistence type="inferred from homology"/>
<evidence type="ECO:0000256" key="5">
    <source>
        <dbReference type="ARBA" id="ARBA00023124"/>
    </source>
</evidence>
<evidence type="ECO:0000313" key="10">
    <source>
        <dbReference type="EMBL" id="AJY46612.1"/>
    </source>
</evidence>
<evidence type="ECO:0000256" key="1">
    <source>
        <dbReference type="ARBA" id="ARBA00008136"/>
    </source>
</evidence>
<sequence length="247" mass="26930">MCGRFGLITTPEAVGEAFDLTGVDPFPPRYNIAPSQPILMVADATEALGGRGVGRTMLLARWGLIPAWVKDAKDFPLLFNARSESVIEKPAFRGAMRHFRALVPASGFYEWRRTAAGSEPFWVRPRHGGLIAFAGLLSPWMGADGTELDTGTILTTEATGVMAKIHERQPVIILPEDYPRWLDCRTQEPRHVADLLKPPPPGFLEAIPVSKAVSNARNMGPQVQEPIGPPLAADDELPPEGGQMDLF</sequence>
<dbReference type="InterPro" id="IPR003738">
    <property type="entry name" value="SRAP"/>
</dbReference>
<dbReference type="PANTHER" id="PTHR13604:SF0">
    <property type="entry name" value="ABASIC SITE PROCESSING PROTEIN HMCES"/>
    <property type="match status" value="1"/>
</dbReference>
<dbReference type="GO" id="GO:0006508">
    <property type="term" value="P:proteolysis"/>
    <property type="evidence" value="ECO:0007669"/>
    <property type="project" value="UniProtKB-KW"/>
</dbReference>
<comment type="similarity">
    <text evidence="1 8">Belongs to the SOS response-associated peptidase family.</text>
</comment>
<dbReference type="PATRIC" id="fig|1486262.3.peg.2995"/>
<dbReference type="AlphaFoldDB" id="A0A0D5LS54"/>
<dbReference type="InterPro" id="IPR036590">
    <property type="entry name" value="SRAP-like"/>
</dbReference>
<evidence type="ECO:0000256" key="3">
    <source>
        <dbReference type="ARBA" id="ARBA00022763"/>
    </source>
</evidence>
<keyword evidence="4 8" id="KW-0378">Hydrolase</keyword>
<evidence type="ECO:0000256" key="6">
    <source>
        <dbReference type="ARBA" id="ARBA00023125"/>
    </source>
</evidence>
<accession>A0A0D5LS54</accession>
<dbReference type="Gene3D" id="3.90.1680.10">
    <property type="entry name" value="SOS response associated peptidase-like"/>
    <property type="match status" value="1"/>
</dbReference>
<dbReference type="KEGG" id="mey:TM49_14490"/>
<evidence type="ECO:0000256" key="8">
    <source>
        <dbReference type="RuleBase" id="RU364100"/>
    </source>
</evidence>
<dbReference type="PANTHER" id="PTHR13604">
    <property type="entry name" value="DC12-RELATED"/>
    <property type="match status" value="1"/>
</dbReference>
<dbReference type="GO" id="GO:0003697">
    <property type="term" value="F:single-stranded DNA binding"/>
    <property type="evidence" value="ECO:0007669"/>
    <property type="project" value="InterPro"/>
</dbReference>
<organism evidence="10 11">
    <name type="scientific">Martelella endophytica</name>
    <dbReference type="NCBI Taxonomy" id="1486262"/>
    <lineage>
        <taxon>Bacteria</taxon>
        <taxon>Pseudomonadati</taxon>
        <taxon>Pseudomonadota</taxon>
        <taxon>Alphaproteobacteria</taxon>
        <taxon>Hyphomicrobiales</taxon>
        <taxon>Aurantimonadaceae</taxon>
        <taxon>Martelella</taxon>
    </lineage>
</organism>
<evidence type="ECO:0000313" key="11">
    <source>
        <dbReference type="Proteomes" id="UP000032611"/>
    </source>
</evidence>
<evidence type="ECO:0000256" key="2">
    <source>
        <dbReference type="ARBA" id="ARBA00022670"/>
    </source>
</evidence>
<dbReference type="Pfam" id="PF02586">
    <property type="entry name" value="SRAP"/>
    <property type="match status" value="1"/>
</dbReference>
<dbReference type="GO" id="GO:0106300">
    <property type="term" value="P:protein-DNA covalent cross-linking repair"/>
    <property type="evidence" value="ECO:0007669"/>
    <property type="project" value="InterPro"/>
</dbReference>
<evidence type="ECO:0000256" key="7">
    <source>
        <dbReference type="ARBA" id="ARBA00023239"/>
    </source>
</evidence>